<gene>
    <name evidence="12" type="primary">ogt</name>
    <name evidence="12" type="ORF">NCTC6179_00588</name>
</gene>
<evidence type="ECO:0000256" key="3">
    <source>
        <dbReference type="ARBA" id="ARBA00022490"/>
    </source>
</evidence>
<dbReference type="AlphaFoldDB" id="A0A9X8SYA5"/>
<organism evidence="12 13">
    <name type="scientific">Streptococcus dysgalactiae subsp. equisimilis</name>
    <name type="common">Streptococcus equisimilis</name>
    <dbReference type="NCBI Taxonomy" id="119602"/>
    <lineage>
        <taxon>Bacteria</taxon>
        <taxon>Bacillati</taxon>
        <taxon>Bacillota</taxon>
        <taxon>Bacilli</taxon>
        <taxon>Lactobacillales</taxon>
        <taxon>Streptococcaceae</taxon>
        <taxon>Streptococcus</taxon>
    </lineage>
</organism>
<evidence type="ECO:0000259" key="11">
    <source>
        <dbReference type="Pfam" id="PF02870"/>
    </source>
</evidence>
<evidence type="ECO:0000313" key="12">
    <source>
        <dbReference type="EMBL" id="SQF66426.1"/>
    </source>
</evidence>
<dbReference type="HAMAP" id="MF_00772">
    <property type="entry name" value="OGT"/>
    <property type="match status" value="1"/>
</dbReference>
<keyword evidence="7 9" id="KW-0234">DNA repair</keyword>
<dbReference type="Gene3D" id="3.30.160.70">
    <property type="entry name" value="Methylated DNA-protein cysteine methyltransferase domain"/>
    <property type="match status" value="1"/>
</dbReference>
<comment type="miscellaneous">
    <text evidence="9">This enzyme catalyzes only one turnover and therefore is not strictly catalytic. According to one definition, an enzyme is a biocatalyst that acts repeatedly and over many reaction cycles.</text>
</comment>
<comment type="catalytic activity">
    <reaction evidence="1 9">
        <text>a 4-O-methyl-thymidine in DNA + L-cysteinyl-[protein] = a thymidine in DNA + S-methyl-L-cysteinyl-[protein]</text>
        <dbReference type="Rhea" id="RHEA:53428"/>
        <dbReference type="Rhea" id="RHEA-COMP:10131"/>
        <dbReference type="Rhea" id="RHEA-COMP:10132"/>
        <dbReference type="Rhea" id="RHEA-COMP:13555"/>
        <dbReference type="Rhea" id="RHEA-COMP:13556"/>
        <dbReference type="ChEBI" id="CHEBI:29950"/>
        <dbReference type="ChEBI" id="CHEBI:82612"/>
        <dbReference type="ChEBI" id="CHEBI:137386"/>
        <dbReference type="ChEBI" id="CHEBI:137387"/>
        <dbReference type="EC" id="2.1.1.63"/>
    </reaction>
</comment>
<dbReference type="InterPro" id="IPR036631">
    <property type="entry name" value="MGMT_N_sf"/>
</dbReference>
<dbReference type="InterPro" id="IPR001497">
    <property type="entry name" value="MethylDNA_cys_MeTrfase_AS"/>
</dbReference>
<dbReference type="RefSeq" id="WP_111715524.1">
    <property type="nucleotide sequence ID" value="NZ_LR134316.1"/>
</dbReference>
<dbReference type="NCBIfam" id="TIGR00589">
    <property type="entry name" value="ogt"/>
    <property type="match status" value="1"/>
</dbReference>
<evidence type="ECO:0000256" key="5">
    <source>
        <dbReference type="ARBA" id="ARBA00022679"/>
    </source>
</evidence>
<keyword evidence="3 9" id="KW-0963">Cytoplasm</keyword>
<proteinExistence type="inferred from homology"/>
<dbReference type="Gene3D" id="1.10.10.10">
    <property type="entry name" value="Winged helix-like DNA-binding domain superfamily/Winged helix DNA-binding domain"/>
    <property type="match status" value="1"/>
</dbReference>
<keyword evidence="4 9" id="KW-0489">Methyltransferase</keyword>
<dbReference type="GO" id="GO:0003908">
    <property type="term" value="F:methylated-DNA-[protein]-cysteine S-methyltransferase activity"/>
    <property type="evidence" value="ECO:0007669"/>
    <property type="project" value="UniProtKB-UniRule"/>
</dbReference>
<keyword evidence="5 9" id="KW-0808">Transferase</keyword>
<dbReference type="GO" id="GO:0032259">
    <property type="term" value="P:methylation"/>
    <property type="evidence" value="ECO:0007669"/>
    <property type="project" value="UniProtKB-KW"/>
</dbReference>
<sequence length="165" mass="17998">MTLTESYYDSPLGKISLVATDHALLGAWFLGQAYFQAGLDRLPQRGTNAILQAAASWLDTYFEGNPTAISINLAPKGTPFQQNVWEALRQIPYGETITYGQLATQVACQSAQAAGAAIGRNPLSLFIPCHRVIAAYGQLRGYAGGLDKKAWLLKHERSLITKEKK</sequence>
<dbReference type="PANTHER" id="PTHR10815:SF5">
    <property type="entry name" value="METHYLATED-DNA--PROTEIN-CYSTEINE METHYLTRANSFERASE"/>
    <property type="match status" value="1"/>
</dbReference>
<feature type="active site" description="Nucleophile; methyl group acceptor" evidence="9">
    <location>
        <position position="129"/>
    </location>
</feature>
<dbReference type="InterPro" id="IPR008332">
    <property type="entry name" value="MethylG_MeTrfase_N"/>
</dbReference>
<dbReference type="CDD" id="cd06445">
    <property type="entry name" value="ATase"/>
    <property type="match status" value="1"/>
</dbReference>
<dbReference type="Pfam" id="PF02870">
    <property type="entry name" value="Methyltransf_1N"/>
    <property type="match status" value="1"/>
</dbReference>
<evidence type="ECO:0000256" key="6">
    <source>
        <dbReference type="ARBA" id="ARBA00022763"/>
    </source>
</evidence>
<dbReference type="Pfam" id="PF01035">
    <property type="entry name" value="DNA_binding_1"/>
    <property type="match status" value="1"/>
</dbReference>
<keyword evidence="6 9" id="KW-0227">DNA damage</keyword>
<evidence type="ECO:0000256" key="2">
    <source>
        <dbReference type="ARBA" id="ARBA00008711"/>
    </source>
</evidence>
<dbReference type="SUPFAM" id="SSF53155">
    <property type="entry name" value="Methylated DNA-protein cysteine methyltransferase domain"/>
    <property type="match status" value="1"/>
</dbReference>
<dbReference type="GO" id="GO:0006307">
    <property type="term" value="P:DNA alkylation repair"/>
    <property type="evidence" value="ECO:0007669"/>
    <property type="project" value="UniProtKB-UniRule"/>
</dbReference>
<dbReference type="InterPro" id="IPR036217">
    <property type="entry name" value="MethylDNA_cys_MeTrfase_DNAb"/>
</dbReference>
<accession>A0A9X8SYA5</accession>
<feature type="domain" description="Methylated-DNA-[protein]-cysteine S-methyltransferase DNA binding" evidence="10">
    <location>
        <begin position="79"/>
        <end position="157"/>
    </location>
</feature>
<dbReference type="GO" id="GO:0005737">
    <property type="term" value="C:cytoplasm"/>
    <property type="evidence" value="ECO:0007669"/>
    <property type="project" value="UniProtKB-SubCell"/>
</dbReference>
<dbReference type="InterPro" id="IPR014048">
    <property type="entry name" value="MethylDNA_cys_MeTrfase_DNA-bd"/>
</dbReference>
<dbReference type="EC" id="2.1.1.63" evidence="9"/>
<evidence type="ECO:0000256" key="8">
    <source>
        <dbReference type="ARBA" id="ARBA00049348"/>
    </source>
</evidence>
<evidence type="ECO:0000313" key="13">
    <source>
        <dbReference type="Proteomes" id="UP000249571"/>
    </source>
</evidence>
<name>A0A9X8SYA5_STREQ</name>
<evidence type="ECO:0000256" key="9">
    <source>
        <dbReference type="HAMAP-Rule" id="MF_00772"/>
    </source>
</evidence>
<dbReference type="PANTHER" id="PTHR10815">
    <property type="entry name" value="METHYLATED-DNA--PROTEIN-CYSTEINE METHYLTRANSFERASE"/>
    <property type="match status" value="1"/>
</dbReference>
<reference evidence="12 13" key="1">
    <citation type="submission" date="2018-06" db="EMBL/GenBank/DDBJ databases">
        <authorList>
            <consortium name="Pathogen Informatics"/>
            <person name="Doyle S."/>
        </authorList>
    </citation>
    <scope>NUCLEOTIDE SEQUENCE [LARGE SCALE GENOMIC DNA]</scope>
    <source>
        <strain evidence="12 13">NCTC6179</strain>
    </source>
</reference>
<comment type="function">
    <text evidence="9">Involved in the cellular defense against the biological effects of O6-methylguanine (O6-MeG) and O4-methylthymine (O4-MeT) in DNA. Repairs the methylated nucleobase in DNA by stoichiometrically transferring the methyl group to a cysteine residue in the enzyme. This is a suicide reaction: the enzyme is irreversibly inactivated.</text>
</comment>
<dbReference type="FunFam" id="1.10.10.10:FF:000214">
    <property type="entry name" value="Methylated-DNA--protein-cysteine methyltransferase"/>
    <property type="match status" value="1"/>
</dbReference>
<evidence type="ECO:0000259" key="10">
    <source>
        <dbReference type="Pfam" id="PF01035"/>
    </source>
</evidence>
<feature type="domain" description="Methylguanine DNA methyltransferase ribonuclease-like" evidence="11">
    <location>
        <begin position="5"/>
        <end position="74"/>
    </location>
</feature>
<comment type="subcellular location">
    <subcellularLocation>
        <location evidence="9">Cytoplasm</location>
    </subcellularLocation>
</comment>
<evidence type="ECO:0000256" key="7">
    <source>
        <dbReference type="ARBA" id="ARBA00023204"/>
    </source>
</evidence>
<dbReference type="PROSITE" id="PS00374">
    <property type="entry name" value="MGMT"/>
    <property type="match status" value="1"/>
</dbReference>
<evidence type="ECO:0000256" key="4">
    <source>
        <dbReference type="ARBA" id="ARBA00022603"/>
    </source>
</evidence>
<comment type="similarity">
    <text evidence="2 9">Belongs to the MGMT family.</text>
</comment>
<evidence type="ECO:0000256" key="1">
    <source>
        <dbReference type="ARBA" id="ARBA00001286"/>
    </source>
</evidence>
<dbReference type="InterPro" id="IPR036388">
    <property type="entry name" value="WH-like_DNA-bd_sf"/>
</dbReference>
<protein>
    <recommendedName>
        <fullName evidence="9">Methylated-DNA--protein-cysteine methyltransferase</fullName>
        <ecNumber evidence="9">2.1.1.63</ecNumber>
    </recommendedName>
    <alternativeName>
        <fullName evidence="9">6-O-methylguanine-DNA methyltransferase</fullName>
        <shortName evidence="9">MGMT</shortName>
    </alternativeName>
    <alternativeName>
        <fullName evidence="9">O-6-methylguanine-DNA-alkyltransferase</fullName>
    </alternativeName>
</protein>
<dbReference type="Proteomes" id="UP000249571">
    <property type="component" value="Chromosome 1"/>
</dbReference>
<comment type="catalytic activity">
    <reaction evidence="8 9">
        <text>a 6-O-methyl-2'-deoxyguanosine in DNA + L-cysteinyl-[protein] = S-methyl-L-cysteinyl-[protein] + a 2'-deoxyguanosine in DNA</text>
        <dbReference type="Rhea" id="RHEA:24000"/>
        <dbReference type="Rhea" id="RHEA-COMP:10131"/>
        <dbReference type="Rhea" id="RHEA-COMP:10132"/>
        <dbReference type="Rhea" id="RHEA-COMP:11367"/>
        <dbReference type="Rhea" id="RHEA-COMP:11368"/>
        <dbReference type="ChEBI" id="CHEBI:29950"/>
        <dbReference type="ChEBI" id="CHEBI:82612"/>
        <dbReference type="ChEBI" id="CHEBI:85445"/>
        <dbReference type="ChEBI" id="CHEBI:85448"/>
        <dbReference type="EC" id="2.1.1.63"/>
    </reaction>
</comment>
<dbReference type="EMBL" id="LS483361">
    <property type="protein sequence ID" value="SQF66426.1"/>
    <property type="molecule type" value="Genomic_DNA"/>
</dbReference>
<dbReference type="SUPFAM" id="SSF46767">
    <property type="entry name" value="Methylated DNA-protein cysteine methyltransferase, C-terminal domain"/>
    <property type="match status" value="1"/>
</dbReference>
<dbReference type="InterPro" id="IPR023546">
    <property type="entry name" value="MGMT"/>
</dbReference>